<feature type="domain" description="Putative zinc-finger" evidence="2">
    <location>
        <begin position="3"/>
        <end position="36"/>
    </location>
</feature>
<dbReference type="InterPro" id="IPR027383">
    <property type="entry name" value="Znf_put"/>
</dbReference>
<dbReference type="EMBL" id="JAFGIX010000033">
    <property type="protein sequence ID" value="MBN1572974.1"/>
    <property type="molecule type" value="Genomic_DNA"/>
</dbReference>
<keyword evidence="1" id="KW-0472">Membrane</keyword>
<evidence type="ECO:0000256" key="1">
    <source>
        <dbReference type="SAM" id="Phobius"/>
    </source>
</evidence>
<gene>
    <name evidence="3" type="ORF">JW984_07245</name>
</gene>
<organism evidence="3 4">
    <name type="scientific">Candidatus Zymogenus saltonus</name>
    <dbReference type="NCBI Taxonomy" id="2844893"/>
    <lineage>
        <taxon>Bacteria</taxon>
        <taxon>Deltaproteobacteria</taxon>
        <taxon>Candidatus Zymogenia</taxon>
        <taxon>Candidatus Zymogeniales</taxon>
        <taxon>Candidatus Zymogenaceae</taxon>
        <taxon>Candidatus Zymogenus</taxon>
    </lineage>
</organism>
<dbReference type="Proteomes" id="UP000809273">
    <property type="component" value="Unassembled WGS sequence"/>
</dbReference>
<evidence type="ECO:0000313" key="4">
    <source>
        <dbReference type="Proteomes" id="UP000809273"/>
    </source>
</evidence>
<protein>
    <submittedName>
        <fullName evidence="3">Zf-HC2 domain-containing protein</fullName>
    </submittedName>
</protein>
<name>A0A9D8PNB0_9DELT</name>
<dbReference type="Pfam" id="PF13490">
    <property type="entry name" value="zf-HC2"/>
    <property type="match status" value="1"/>
</dbReference>
<accession>A0A9D8PNB0</accession>
<feature type="transmembrane region" description="Helical" evidence="1">
    <location>
        <begin position="88"/>
        <end position="110"/>
    </location>
</feature>
<reference evidence="3" key="1">
    <citation type="journal article" date="2021" name="Environ. Microbiol.">
        <title>Genomic characterization of three novel Desulfobacterota classes expand the metabolic and phylogenetic diversity of the phylum.</title>
        <authorList>
            <person name="Murphy C.L."/>
            <person name="Biggerstaff J."/>
            <person name="Eichhorn A."/>
            <person name="Ewing E."/>
            <person name="Shahan R."/>
            <person name="Soriano D."/>
            <person name="Stewart S."/>
            <person name="VanMol K."/>
            <person name="Walker R."/>
            <person name="Walters P."/>
            <person name="Elshahed M.S."/>
            <person name="Youssef N.H."/>
        </authorList>
    </citation>
    <scope>NUCLEOTIDE SEQUENCE</scope>
    <source>
        <strain evidence="3">Zod_Metabat.24</strain>
    </source>
</reference>
<dbReference type="Gene3D" id="1.10.10.1320">
    <property type="entry name" value="Anti-sigma factor, zinc-finger domain"/>
    <property type="match status" value="1"/>
</dbReference>
<sequence length="205" mass="23368">MKCSTVKKIIPDYLLGELSEIEAKSVEKHIEACPECSGELKSLREVFDDISSSGAKLPPEYYFERFPSRVMERFKKSNGSEIAERRRLLSPVWAAVAVAAVILLMVFVLVNPVKPPVTSETGGVNIVEVYENGLIDQIDPIIEVSEAYEASGDDPYYTSSYTDDYLDDYYIDEETVNAYIEAERYYITEEEFEEILQILKKRFLS</sequence>
<comment type="caution">
    <text evidence="3">The sequence shown here is derived from an EMBL/GenBank/DDBJ whole genome shotgun (WGS) entry which is preliminary data.</text>
</comment>
<proteinExistence type="predicted"/>
<evidence type="ECO:0000313" key="3">
    <source>
        <dbReference type="EMBL" id="MBN1572974.1"/>
    </source>
</evidence>
<reference evidence="3" key="2">
    <citation type="submission" date="2021-01" db="EMBL/GenBank/DDBJ databases">
        <authorList>
            <person name="Hahn C.R."/>
            <person name="Youssef N.H."/>
            <person name="Elshahed M."/>
        </authorList>
    </citation>
    <scope>NUCLEOTIDE SEQUENCE</scope>
    <source>
        <strain evidence="3">Zod_Metabat.24</strain>
    </source>
</reference>
<dbReference type="AlphaFoldDB" id="A0A9D8PNB0"/>
<dbReference type="InterPro" id="IPR041916">
    <property type="entry name" value="Anti_sigma_zinc_sf"/>
</dbReference>
<evidence type="ECO:0000259" key="2">
    <source>
        <dbReference type="Pfam" id="PF13490"/>
    </source>
</evidence>
<keyword evidence="1" id="KW-1133">Transmembrane helix</keyword>
<keyword evidence="1" id="KW-0812">Transmembrane</keyword>